<organism evidence="1 2">
    <name type="scientific">Heterostelium pallidum (strain ATCC 26659 / Pp 5 / PN500)</name>
    <name type="common">Cellular slime mold</name>
    <name type="synonym">Polysphondylium pallidum</name>
    <dbReference type="NCBI Taxonomy" id="670386"/>
    <lineage>
        <taxon>Eukaryota</taxon>
        <taxon>Amoebozoa</taxon>
        <taxon>Evosea</taxon>
        <taxon>Eumycetozoa</taxon>
        <taxon>Dictyostelia</taxon>
        <taxon>Acytosteliales</taxon>
        <taxon>Acytosteliaceae</taxon>
        <taxon>Heterostelium</taxon>
    </lineage>
</organism>
<dbReference type="InParanoid" id="D3BHW2"/>
<sequence>MKYLLAESIEQIRNSRENTSAFSSWMQRKQMEDKNRPYKAFHERSLNEVIALQVESLRATREGGQNLSPFDFVSQVVGLTNSMAVSPENIAYLTCCCRGNSSSATISNQSLFFCIFNSQKSYILIC</sequence>
<accession>D3BHW2</accession>
<proteinExistence type="predicted"/>
<comment type="caution">
    <text evidence="1">The sequence shown here is derived from an EMBL/GenBank/DDBJ whole genome shotgun (WGS) entry which is preliminary data.</text>
</comment>
<dbReference type="GeneID" id="31363810"/>
<dbReference type="EMBL" id="ADBJ01000037">
    <property type="protein sequence ID" value="EFA78862.1"/>
    <property type="molecule type" value="Genomic_DNA"/>
</dbReference>
<gene>
    <name evidence="1" type="ORF">PPL_08330</name>
</gene>
<dbReference type="RefSeq" id="XP_020430986.1">
    <property type="nucleotide sequence ID" value="XM_020579147.1"/>
</dbReference>
<dbReference type="Proteomes" id="UP000001396">
    <property type="component" value="Unassembled WGS sequence"/>
</dbReference>
<protein>
    <submittedName>
        <fullName evidence="1">Uncharacterized protein</fullName>
    </submittedName>
</protein>
<evidence type="ECO:0000313" key="1">
    <source>
        <dbReference type="EMBL" id="EFA78862.1"/>
    </source>
</evidence>
<dbReference type="AlphaFoldDB" id="D3BHW2"/>
<evidence type="ECO:0000313" key="2">
    <source>
        <dbReference type="Proteomes" id="UP000001396"/>
    </source>
</evidence>
<name>D3BHW2_HETP5</name>
<reference evidence="1 2" key="1">
    <citation type="journal article" date="2011" name="Genome Res.">
        <title>Phylogeny-wide analysis of social amoeba genomes highlights ancient origins for complex intercellular communication.</title>
        <authorList>
            <person name="Heidel A.J."/>
            <person name="Lawal H.M."/>
            <person name="Felder M."/>
            <person name="Schilde C."/>
            <person name="Helps N.R."/>
            <person name="Tunggal B."/>
            <person name="Rivero F."/>
            <person name="John U."/>
            <person name="Schleicher M."/>
            <person name="Eichinger L."/>
            <person name="Platzer M."/>
            <person name="Noegel A.A."/>
            <person name="Schaap P."/>
            <person name="Gloeckner G."/>
        </authorList>
    </citation>
    <scope>NUCLEOTIDE SEQUENCE [LARGE SCALE GENOMIC DNA]</scope>
    <source>
        <strain evidence="2">ATCC 26659 / Pp 5 / PN500</strain>
    </source>
</reference>
<keyword evidence="2" id="KW-1185">Reference proteome</keyword>